<evidence type="ECO:0000313" key="11">
    <source>
        <dbReference type="EMBL" id="QEH92394.1"/>
    </source>
</evidence>
<evidence type="ECO:0000313" key="12">
    <source>
        <dbReference type="Proteomes" id="UP000323565"/>
    </source>
</evidence>
<gene>
    <name evidence="11" type="ORF">FV141_01690</name>
</gene>
<dbReference type="RefSeq" id="WP_047311137.1">
    <property type="nucleotide sequence ID" value="NZ_JALXQV010000045.1"/>
</dbReference>
<reference evidence="11 12" key="1">
    <citation type="submission" date="2019-08" db="EMBL/GenBank/DDBJ databases">
        <title>Dermacoccus abyssi strain HZAU 226, whole genome Nanopore sequencing project.</title>
        <authorList>
            <person name="Guo A."/>
            <person name="Zhang X."/>
            <person name="Ruan Y."/>
            <person name="Liu W."/>
            <person name="Chen Q."/>
            <person name="Gu L."/>
        </authorList>
    </citation>
    <scope>NUCLEOTIDE SEQUENCE [LARGE SCALE GENOMIC DNA]</scope>
    <source>
        <strain evidence="11 12">HZAU 226</strain>
    </source>
</reference>
<evidence type="ECO:0000256" key="7">
    <source>
        <dbReference type="ARBA" id="ARBA00037904"/>
    </source>
</evidence>
<sequence>MSERTYPCVTRALTRSRDGSPRPALAGATVIVPARDEEQALPHCLTALERALVEVAHLAPAMTLRACIVLDTCTDDSEAIVRAFAGAAAHRGQFSVEPLVVTAGSVGRARAAGVRCALEWAERDGIDADALWLASTDADTHVPPHWLSAHIATANAGADAYVGTVEPDAALTGARRAEWMERHHLREGHPHVHGANLGVRASAYLRVGGFAPLSLHEDVDLVERLRAEDERLVRAADDARVVTSSRLDGRAVGGFATYLANLRGGVA</sequence>
<comment type="subcellular location">
    <subcellularLocation>
        <location evidence="1">Cell membrane</location>
    </subcellularLocation>
</comment>
<evidence type="ECO:0000256" key="1">
    <source>
        <dbReference type="ARBA" id="ARBA00004236"/>
    </source>
</evidence>
<keyword evidence="3" id="KW-0328">Glycosyltransferase</keyword>
<dbReference type="Proteomes" id="UP000323565">
    <property type="component" value="Chromosome"/>
</dbReference>
<evidence type="ECO:0000256" key="5">
    <source>
        <dbReference type="ARBA" id="ARBA00023136"/>
    </source>
</evidence>
<accession>A0ABX5Z6X2</accession>
<dbReference type="InterPro" id="IPR001173">
    <property type="entry name" value="Glyco_trans_2-like"/>
</dbReference>
<evidence type="ECO:0000256" key="6">
    <source>
        <dbReference type="ARBA" id="ARBA00037281"/>
    </source>
</evidence>
<keyword evidence="4" id="KW-0808">Transferase</keyword>
<keyword evidence="5" id="KW-0472">Membrane</keyword>
<comment type="similarity">
    <text evidence="8">Belongs to the glycosyltransferase 2 family. CrtQ subfamily.</text>
</comment>
<dbReference type="EMBL" id="CP043031">
    <property type="protein sequence ID" value="QEH92394.1"/>
    <property type="molecule type" value="Genomic_DNA"/>
</dbReference>
<keyword evidence="2" id="KW-1003">Cell membrane</keyword>
<dbReference type="Pfam" id="PF00535">
    <property type="entry name" value="Glycos_transf_2"/>
    <property type="match status" value="1"/>
</dbReference>
<protein>
    <recommendedName>
        <fullName evidence="9">4,4'-diaponeurosporenoate glycosyltransferase</fullName>
    </recommendedName>
</protein>
<evidence type="ECO:0000259" key="10">
    <source>
        <dbReference type="Pfam" id="PF00535"/>
    </source>
</evidence>
<organism evidence="11 12">
    <name type="scientific">Dermacoccus abyssi</name>
    <dbReference type="NCBI Taxonomy" id="322596"/>
    <lineage>
        <taxon>Bacteria</taxon>
        <taxon>Bacillati</taxon>
        <taxon>Actinomycetota</taxon>
        <taxon>Actinomycetes</taxon>
        <taxon>Micrococcales</taxon>
        <taxon>Dermacoccaceae</taxon>
        <taxon>Dermacoccus</taxon>
    </lineage>
</organism>
<dbReference type="PANTHER" id="PTHR43646:SF2">
    <property type="entry name" value="GLYCOSYLTRANSFERASE 2-LIKE DOMAIN-CONTAINING PROTEIN"/>
    <property type="match status" value="1"/>
</dbReference>
<dbReference type="SUPFAM" id="SSF53448">
    <property type="entry name" value="Nucleotide-diphospho-sugar transferases"/>
    <property type="match status" value="1"/>
</dbReference>
<dbReference type="PANTHER" id="PTHR43646">
    <property type="entry name" value="GLYCOSYLTRANSFERASE"/>
    <property type="match status" value="1"/>
</dbReference>
<name>A0ABX5Z6X2_9MICO</name>
<evidence type="ECO:0000256" key="3">
    <source>
        <dbReference type="ARBA" id="ARBA00022676"/>
    </source>
</evidence>
<evidence type="ECO:0000256" key="2">
    <source>
        <dbReference type="ARBA" id="ARBA00022475"/>
    </source>
</evidence>
<dbReference type="GeneID" id="41840074"/>
<proteinExistence type="inferred from homology"/>
<comment type="function">
    <text evidence="6">Catalyzes the glycosylation of 4,4'-diaponeurosporenoate, i.e. the esterification of glucose at the C1'' position with the carboxyl group of 4,4'-diaponeurosporenic acid, to form glycosyl-4,4'-diaponeurosporenoate. This is a step in the biosynthesis of staphyloxanthin, an orange pigment present in most staphylococci strains.</text>
</comment>
<dbReference type="Gene3D" id="3.90.550.10">
    <property type="entry name" value="Spore Coat Polysaccharide Biosynthesis Protein SpsA, Chain A"/>
    <property type="match status" value="1"/>
</dbReference>
<evidence type="ECO:0000256" key="4">
    <source>
        <dbReference type="ARBA" id="ARBA00022679"/>
    </source>
</evidence>
<dbReference type="InterPro" id="IPR029044">
    <property type="entry name" value="Nucleotide-diphossugar_trans"/>
</dbReference>
<keyword evidence="12" id="KW-1185">Reference proteome</keyword>
<evidence type="ECO:0000256" key="9">
    <source>
        <dbReference type="ARBA" id="ARBA00040345"/>
    </source>
</evidence>
<evidence type="ECO:0000256" key="8">
    <source>
        <dbReference type="ARBA" id="ARBA00038120"/>
    </source>
</evidence>
<feature type="domain" description="Glycosyltransferase 2-like" evidence="10">
    <location>
        <begin position="29"/>
        <end position="167"/>
    </location>
</feature>
<comment type="pathway">
    <text evidence="7">Carotenoid biosynthesis; staphyloxanthin biosynthesis; staphyloxanthin from farnesyl diphosphate: step 4/5.</text>
</comment>